<evidence type="ECO:0000313" key="6">
    <source>
        <dbReference type="EMBL" id="CAD6229889.1"/>
    </source>
</evidence>
<keyword evidence="3" id="KW-0678">Repressor</keyword>
<evidence type="ECO:0000256" key="4">
    <source>
        <dbReference type="SAM" id="MobiDB-lite"/>
    </source>
</evidence>
<keyword evidence="3" id="KW-0539">Nucleus</keyword>
<dbReference type="Proteomes" id="UP000604825">
    <property type="component" value="Unassembled WGS sequence"/>
</dbReference>
<feature type="region of interest" description="Disordered" evidence="4">
    <location>
        <begin position="1"/>
        <end position="70"/>
    </location>
</feature>
<keyword evidence="3" id="KW-0805">Transcription regulation</keyword>
<feature type="compositionally biased region" description="Low complexity" evidence="4">
    <location>
        <begin position="49"/>
        <end position="63"/>
    </location>
</feature>
<evidence type="ECO:0000256" key="3">
    <source>
        <dbReference type="RuleBase" id="RU004549"/>
    </source>
</evidence>
<gene>
    <name evidence="6" type="ORF">NCGR_LOCUS20374</name>
</gene>
<feature type="compositionally biased region" description="Basic and acidic residues" evidence="4">
    <location>
        <begin position="1"/>
        <end position="10"/>
    </location>
</feature>
<evidence type="ECO:0000256" key="1">
    <source>
        <dbReference type="ARBA" id="ARBA00002159"/>
    </source>
</evidence>
<comment type="caution">
    <text evidence="6">The sequence shown here is derived from an EMBL/GenBank/DDBJ whole genome shotgun (WGS) entry which is preliminary data.</text>
</comment>
<evidence type="ECO:0000313" key="7">
    <source>
        <dbReference type="Proteomes" id="UP000604825"/>
    </source>
</evidence>
<dbReference type="PANTHER" id="PTHR31734:SF2">
    <property type="entry name" value="AUXIN-RESPONSIVE PROTEIN IAA26"/>
    <property type="match status" value="1"/>
</dbReference>
<dbReference type="InterPro" id="IPR033389">
    <property type="entry name" value="AUX/IAA_dom"/>
</dbReference>
<comment type="function">
    <text evidence="1 3">Aux/IAA proteins are short-lived transcriptional factors that function as repressors of early auxin response genes at low auxin concentrations.</text>
</comment>
<dbReference type="GO" id="GO:0005634">
    <property type="term" value="C:nucleus"/>
    <property type="evidence" value="ECO:0007669"/>
    <property type="project" value="UniProtKB-SubCell"/>
</dbReference>
<dbReference type="GO" id="GO:0006355">
    <property type="term" value="P:regulation of DNA-templated transcription"/>
    <property type="evidence" value="ECO:0007669"/>
    <property type="project" value="InterPro"/>
</dbReference>
<proteinExistence type="inferred from homology"/>
<organism evidence="6 7">
    <name type="scientific">Miscanthus lutarioriparius</name>
    <dbReference type="NCBI Taxonomy" id="422564"/>
    <lineage>
        <taxon>Eukaryota</taxon>
        <taxon>Viridiplantae</taxon>
        <taxon>Streptophyta</taxon>
        <taxon>Embryophyta</taxon>
        <taxon>Tracheophyta</taxon>
        <taxon>Spermatophyta</taxon>
        <taxon>Magnoliopsida</taxon>
        <taxon>Liliopsida</taxon>
        <taxon>Poales</taxon>
        <taxon>Poaceae</taxon>
        <taxon>PACMAD clade</taxon>
        <taxon>Panicoideae</taxon>
        <taxon>Andropogonodae</taxon>
        <taxon>Andropogoneae</taxon>
        <taxon>Saccharinae</taxon>
        <taxon>Miscanthus</taxon>
    </lineage>
</organism>
<dbReference type="AlphaFoldDB" id="A0A811NUC6"/>
<feature type="region of interest" description="Disordered" evidence="4">
    <location>
        <begin position="185"/>
        <end position="207"/>
    </location>
</feature>
<comment type="similarity">
    <text evidence="3">Belongs to the Aux/IAA family.</text>
</comment>
<dbReference type="Gene3D" id="3.10.20.90">
    <property type="entry name" value="Phosphatidylinositol 3-kinase Catalytic Subunit, Chain A, domain 1"/>
    <property type="match status" value="1"/>
</dbReference>
<feature type="compositionally biased region" description="Low complexity" evidence="4">
    <location>
        <begin position="191"/>
        <end position="203"/>
    </location>
</feature>
<dbReference type="PANTHER" id="PTHR31734">
    <property type="entry name" value="AUXIN-RESPONSIVE PROTEIN IAA17"/>
    <property type="match status" value="1"/>
</dbReference>
<keyword evidence="7" id="KW-1185">Reference proteome</keyword>
<comment type="subunit">
    <text evidence="2 3">Homodimers and heterodimers.</text>
</comment>
<evidence type="ECO:0000259" key="5">
    <source>
        <dbReference type="Pfam" id="PF02309"/>
    </source>
</evidence>
<dbReference type="OrthoDB" id="615826at2759"/>
<comment type="subcellular location">
    <subcellularLocation>
        <location evidence="3">Nucleus</location>
    </subcellularLocation>
</comment>
<dbReference type="GO" id="GO:0009734">
    <property type="term" value="P:auxin-activated signaling pathway"/>
    <property type="evidence" value="ECO:0007669"/>
    <property type="project" value="UniProtKB-UniRule"/>
</dbReference>
<keyword evidence="3" id="KW-0804">Transcription</keyword>
<evidence type="ECO:0000256" key="2">
    <source>
        <dbReference type="ARBA" id="ARBA00011726"/>
    </source>
</evidence>
<reference evidence="6" key="1">
    <citation type="submission" date="2020-10" db="EMBL/GenBank/DDBJ databases">
        <authorList>
            <person name="Han B."/>
            <person name="Lu T."/>
            <person name="Zhao Q."/>
            <person name="Huang X."/>
            <person name="Zhao Y."/>
        </authorList>
    </citation>
    <scope>NUCLEOTIDE SEQUENCE</scope>
</reference>
<feature type="region of interest" description="Disordered" evidence="4">
    <location>
        <begin position="81"/>
        <end position="100"/>
    </location>
</feature>
<protein>
    <recommendedName>
        <fullName evidence="3">Auxin-responsive protein</fullName>
    </recommendedName>
</protein>
<sequence>MGDSKAREPLPRLLDLIPDGKQWKGREAQGAGRSRNTGFGSEEDKQLELKLGPPGLLEEGTTTAASRDEGIQREIPALSLGCFPHKPSKPAINTTATGTKRGFLDTIEAKTEGRDEHKQQAGAGCGNELALDEKITAASERKKGFCPPTLQHAPAAATVHNRPHAQGRRPSAPVVGWPPVRSFRRNLAHGSSSKQSTEPQSSEASMKEKLACKKNPLVKINMDGIPIGRKVDLGAYDSYERLSLGVKELFHGFLEAQKDLSSAGSTQLGATEKNIFSIIGWICVFVSTAKRLRVLRSSELSHGLVINNYMDLMTPDAKPGSGPSCPGGPVTIPPEALKEVKINRRWHWFSSMIETTHQVTLLKCLSPFMQSCLSLEKWNIIHAKLHANFNKASFILFAQFSQTKLKNSYVRYSRGLKLQGESMEPDITSRILRCSAVEKGRSKIRRISYPKNKLPTSPHRLEAPSAS</sequence>
<dbReference type="EMBL" id="CAJGYO010000005">
    <property type="protein sequence ID" value="CAD6229889.1"/>
    <property type="molecule type" value="Genomic_DNA"/>
</dbReference>
<accession>A0A811NUC6</accession>
<keyword evidence="3" id="KW-0927">Auxin signaling pathway</keyword>
<dbReference type="InterPro" id="IPR003311">
    <property type="entry name" value="AUX_IAA"/>
</dbReference>
<dbReference type="Pfam" id="PF02309">
    <property type="entry name" value="AUX_IAA"/>
    <property type="match status" value="1"/>
</dbReference>
<name>A0A811NUC6_9POAL</name>
<feature type="domain" description="AUX/IAA" evidence="5">
    <location>
        <begin position="47"/>
        <end position="266"/>
    </location>
</feature>